<dbReference type="KEGG" id="pmrn:116953930"/>
<dbReference type="Proteomes" id="UP001318040">
    <property type="component" value="Chromosome 53"/>
</dbReference>
<dbReference type="AlphaFoldDB" id="A0AAJ7U7L4"/>
<evidence type="ECO:0000256" key="1">
    <source>
        <dbReference type="SAM" id="Coils"/>
    </source>
</evidence>
<keyword evidence="1" id="KW-0175">Coiled coil</keyword>
<gene>
    <name evidence="4" type="primary">LOC116953930</name>
</gene>
<organism evidence="3 4">
    <name type="scientific">Petromyzon marinus</name>
    <name type="common">Sea lamprey</name>
    <dbReference type="NCBI Taxonomy" id="7757"/>
    <lineage>
        <taxon>Eukaryota</taxon>
        <taxon>Metazoa</taxon>
        <taxon>Chordata</taxon>
        <taxon>Craniata</taxon>
        <taxon>Vertebrata</taxon>
        <taxon>Cyclostomata</taxon>
        <taxon>Hyperoartia</taxon>
        <taxon>Petromyzontiformes</taxon>
        <taxon>Petromyzontidae</taxon>
        <taxon>Petromyzon</taxon>
    </lineage>
</organism>
<dbReference type="GeneID" id="116953930"/>
<proteinExistence type="predicted"/>
<feature type="coiled-coil region" evidence="1">
    <location>
        <begin position="103"/>
        <end position="165"/>
    </location>
</feature>
<dbReference type="CTD" id="133957"/>
<reference evidence="4" key="1">
    <citation type="submission" date="2025-08" db="UniProtKB">
        <authorList>
            <consortium name="RefSeq"/>
        </authorList>
    </citation>
    <scope>IDENTIFICATION</scope>
    <source>
        <tissue evidence="4">Sperm</tissue>
    </source>
</reference>
<dbReference type="RefSeq" id="XP_032830145.1">
    <property type="nucleotide sequence ID" value="XM_032974254.1"/>
</dbReference>
<evidence type="ECO:0000313" key="4">
    <source>
        <dbReference type="RefSeq" id="XP_032830145.1"/>
    </source>
</evidence>
<protein>
    <submittedName>
        <fullName evidence="4">Coiled-coil domain-containing protein 127-like</fullName>
    </submittedName>
</protein>
<name>A0AAJ7U7L4_PETMA</name>
<dbReference type="PANTHER" id="PTHR31958">
    <property type="entry name" value="COILED-COIL DOMAIN-CONTAINING PROTEIN 127"/>
    <property type="match status" value="1"/>
</dbReference>
<dbReference type="PANTHER" id="PTHR31958:SF2">
    <property type="entry name" value="COILED-COIL DOMAIN-CONTAINING PROTEIN 127"/>
    <property type="match status" value="1"/>
</dbReference>
<keyword evidence="2" id="KW-0812">Transmembrane</keyword>
<keyword evidence="3" id="KW-1185">Reference proteome</keyword>
<evidence type="ECO:0000313" key="3">
    <source>
        <dbReference type="Proteomes" id="UP001318040"/>
    </source>
</evidence>
<feature type="transmembrane region" description="Helical" evidence="2">
    <location>
        <begin position="23"/>
        <end position="42"/>
    </location>
</feature>
<evidence type="ECO:0000256" key="2">
    <source>
        <dbReference type="SAM" id="Phobius"/>
    </source>
</evidence>
<accession>A0AAJ7U7L4</accession>
<keyword evidence="2" id="KW-1133">Transmembrane helix</keyword>
<keyword evidence="2" id="KW-0472">Membrane</keyword>
<sequence length="302" mass="35517">MNNLNARRGNVRPDEGGNGGSHWNYMLLTSLPFLGVAAYRWFRYREEMVKQHASGYRDALDAERKQQQRDLDVKKSQLQAEQHALKLRDKLLQDKHRLLETQREELKVKMSKMEFQYKELQQKKSKMESENNELQCALRTMKSQREELQGNQRAVESQRAELLVERRKLESLRSAGPLHDAVLTQEEEALGGVRSSLRVLENNLERRQAIYCDPQVSQHSRLDLERNILQHAGSEPFLKRMAVRDGLLDIFANDEHCSHTGQRNGKLMWVYMQHWQSLLQLHKYQRAEQRLHTEDPLKPLSK</sequence>
<dbReference type="InterPro" id="IPR034607">
    <property type="entry name" value="CCDC127"/>
</dbReference>